<keyword evidence="3" id="KW-1185">Reference proteome</keyword>
<dbReference type="KEGG" id="mng:MNEG_2954"/>
<dbReference type="OrthoDB" id="190375at2759"/>
<sequence length="265" mass="27591">MATALEAELLRRAGGRRETARELFERQIGQLHHLVSTKSVPGIFSPPFEGAAGLLPVIEGQTVEEHLQRACRAQVAPEVQRRMHAAAAPGAKHTRAAQGLAKRATGAGGGRPPVTDAGSGGEAVGATAGAAASGQALCRRAQPVEPRLASGPGSTVPIVPPASTLRQMSPYDAVKESAALERRIDRAQVAVLHRQPFLGPSATINVPFVESPSVRIADAFTDPVIGSIPGARSAARPPRCGATGRLFDASGKLRGFFDPSLRQGY</sequence>
<gene>
    <name evidence="2" type="ORF">MNEG_2954</name>
</gene>
<dbReference type="Proteomes" id="UP000054498">
    <property type="component" value="Unassembled WGS sequence"/>
</dbReference>
<proteinExistence type="predicted"/>
<accession>A0A0D2MQU8</accession>
<evidence type="ECO:0000313" key="2">
    <source>
        <dbReference type="EMBL" id="KIZ05005.1"/>
    </source>
</evidence>
<evidence type="ECO:0000313" key="3">
    <source>
        <dbReference type="Proteomes" id="UP000054498"/>
    </source>
</evidence>
<dbReference type="EMBL" id="KK100572">
    <property type="protein sequence ID" value="KIZ05005.1"/>
    <property type="molecule type" value="Genomic_DNA"/>
</dbReference>
<evidence type="ECO:0000256" key="1">
    <source>
        <dbReference type="SAM" id="MobiDB-lite"/>
    </source>
</evidence>
<dbReference type="GeneID" id="25735832"/>
<feature type="region of interest" description="Disordered" evidence="1">
    <location>
        <begin position="88"/>
        <end position="125"/>
    </location>
</feature>
<organism evidence="2 3">
    <name type="scientific">Monoraphidium neglectum</name>
    <dbReference type="NCBI Taxonomy" id="145388"/>
    <lineage>
        <taxon>Eukaryota</taxon>
        <taxon>Viridiplantae</taxon>
        <taxon>Chlorophyta</taxon>
        <taxon>core chlorophytes</taxon>
        <taxon>Chlorophyceae</taxon>
        <taxon>CS clade</taxon>
        <taxon>Sphaeropleales</taxon>
        <taxon>Selenastraceae</taxon>
        <taxon>Monoraphidium</taxon>
    </lineage>
</organism>
<protein>
    <submittedName>
        <fullName evidence="2">Uncharacterized protein</fullName>
    </submittedName>
</protein>
<dbReference type="STRING" id="145388.A0A0D2MQU8"/>
<dbReference type="RefSeq" id="XP_013904024.1">
    <property type="nucleotide sequence ID" value="XM_014048570.1"/>
</dbReference>
<name>A0A0D2MQU8_9CHLO</name>
<reference evidence="2 3" key="1">
    <citation type="journal article" date="2013" name="BMC Genomics">
        <title>Reconstruction of the lipid metabolism for the microalga Monoraphidium neglectum from its genome sequence reveals characteristics suitable for biofuel production.</title>
        <authorList>
            <person name="Bogen C."/>
            <person name="Al-Dilaimi A."/>
            <person name="Albersmeier A."/>
            <person name="Wichmann J."/>
            <person name="Grundmann M."/>
            <person name="Rupp O."/>
            <person name="Lauersen K.J."/>
            <person name="Blifernez-Klassen O."/>
            <person name="Kalinowski J."/>
            <person name="Goesmann A."/>
            <person name="Mussgnug J.H."/>
            <person name="Kruse O."/>
        </authorList>
    </citation>
    <scope>NUCLEOTIDE SEQUENCE [LARGE SCALE GENOMIC DNA]</scope>
    <source>
        <strain evidence="2 3">SAG 48.87</strain>
    </source>
</reference>
<dbReference type="AlphaFoldDB" id="A0A0D2MQU8"/>